<dbReference type="PANTHER" id="PTHR43546:SF3">
    <property type="entry name" value="UPF0173 METAL-DEPENDENT HYDROLASE MJ1163"/>
    <property type="match status" value="1"/>
</dbReference>
<dbReference type="OrthoDB" id="9789133at2"/>
<name>A0A4R8M8G9_9BACT</name>
<dbReference type="HAMAP" id="MF_00457">
    <property type="entry name" value="UPF0173"/>
    <property type="match status" value="1"/>
</dbReference>
<evidence type="ECO:0000256" key="2">
    <source>
        <dbReference type="HAMAP-Rule" id="MF_00457"/>
    </source>
</evidence>
<dbReference type="PANTHER" id="PTHR43546">
    <property type="entry name" value="UPF0173 METAL-DEPENDENT HYDROLASE MJ1163-RELATED"/>
    <property type="match status" value="1"/>
</dbReference>
<dbReference type="InterPro" id="IPR022877">
    <property type="entry name" value="UPF0173"/>
</dbReference>
<comment type="caution">
    <text evidence="4">The sequence shown here is derived from an EMBL/GenBank/DDBJ whole genome shotgun (WGS) entry which is preliminary data.</text>
</comment>
<dbReference type="Proteomes" id="UP000295066">
    <property type="component" value="Unassembled WGS sequence"/>
</dbReference>
<comment type="similarity">
    <text evidence="2">Belongs to the UPF0173 family.</text>
</comment>
<dbReference type="Gene3D" id="3.60.15.10">
    <property type="entry name" value="Ribonuclease Z/Hydroxyacylglutathione hydrolase-like"/>
    <property type="match status" value="1"/>
</dbReference>
<organism evidence="4 5">
    <name type="scientific">Aminivibrio pyruvatiphilus</name>
    <dbReference type="NCBI Taxonomy" id="1005740"/>
    <lineage>
        <taxon>Bacteria</taxon>
        <taxon>Thermotogati</taxon>
        <taxon>Synergistota</taxon>
        <taxon>Synergistia</taxon>
        <taxon>Synergistales</taxon>
        <taxon>Aminobacteriaceae</taxon>
        <taxon>Aminivibrio</taxon>
    </lineage>
</organism>
<evidence type="ECO:0000313" key="4">
    <source>
        <dbReference type="EMBL" id="TDY59906.1"/>
    </source>
</evidence>
<dbReference type="InterPro" id="IPR036866">
    <property type="entry name" value="RibonucZ/Hydroxyglut_hydro"/>
</dbReference>
<evidence type="ECO:0000256" key="1">
    <source>
        <dbReference type="ARBA" id="ARBA00022801"/>
    </source>
</evidence>
<keyword evidence="5" id="KW-1185">Reference proteome</keyword>
<dbReference type="EMBL" id="SORI01000010">
    <property type="protein sequence ID" value="TDY59906.1"/>
    <property type="molecule type" value="Genomic_DNA"/>
</dbReference>
<sequence>MVRLRYLGHAAFELKGEDTTILVDPFLTGNPSAAAAPGDYESVDFIFVTHGHGDHLGDTVEIASRTGATVAANFELCHYLGGKGLKCHPMHIGGAFNFPFGRVKMTPALHGSDITEGDHLIPGGSPCGFLFDLGGVKIYHAGDTGLTMDMQLLALEGVKAALLPIGGNFVMDVKDAVRAVGFIHPEIAVPIHYDTFPVIQADPGEFARLVGSLAKVVVMRAGEWLELA</sequence>
<dbReference type="SMART" id="SM00849">
    <property type="entry name" value="Lactamase_B"/>
    <property type="match status" value="1"/>
</dbReference>
<dbReference type="RefSeq" id="WP_133957750.1">
    <property type="nucleotide sequence ID" value="NZ_SORI01000010.1"/>
</dbReference>
<dbReference type="NCBIfam" id="NF001911">
    <property type="entry name" value="PRK00685.1"/>
    <property type="match status" value="1"/>
</dbReference>
<evidence type="ECO:0000313" key="5">
    <source>
        <dbReference type="Proteomes" id="UP000295066"/>
    </source>
</evidence>
<dbReference type="GO" id="GO:0016787">
    <property type="term" value="F:hydrolase activity"/>
    <property type="evidence" value="ECO:0007669"/>
    <property type="project" value="UniProtKB-UniRule"/>
</dbReference>
<proteinExistence type="inferred from homology"/>
<feature type="domain" description="Metallo-beta-lactamase" evidence="3">
    <location>
        <begin position="8"/>
        <end position="192"/>
    </location>
</feature>
<keyword evidence="1 2" id="KW-0378">Hydrolase</keyword>
<accession>A0A4R8M8G9</accession>
<dbReference type="InterPro" id="IPR050114">
    <property type="entry name" value="UPF0173_UPF0282_UlaG_hydrolase"/>
</dbReference>
<reference evidence="4 5" key="1">
    <citation type="submission" date="2019-03" db="EMBL/GenBank/DDBJ databases">
        <title>Genomic Encyclopedia of Type Strains, Phase IV (KMG-IV): sequencing the most valuable type-strain genomes for metagenomic binning, comparative biology and taxonomic classification.</title>
        <authorList>
            <person name="Goeker M."/>
        </authorList>
    </citation>
    <scope>NUCLEOTIDE SEQUENCE [LARGE SCALE GENOMIC DNA]</scope>
    <source>
        <strain evidence="4 5">DSM 25964</strain>
    </source>
</reference>
<dbReference type="InterPro" id="IPR001279">
    <property type="entry name" value="Metallo-B-lactamas"/>
</dbReference>
<evidence type="ECO:0000259" key="3">
    <source>
        <dbReference type="SMART" id="SM00849"/>
    </source>
</evidence>
<dbReference type="Pfam" id="PF12706">
    <property type="entry name" value="Lactamase_B_2"/>
    <property type="match status" value="1"/>
</dbReference>
<gene>
    <name evidence="4" type="ORF">C8D99_11033</name>
</gene>
<protein>
    <recommendedName>
        <fullName evidence="2">UPF0173 metal-dependent hydrolase C8D99_11033</fullName>
    </recommendedName>
</protein>
<dbReference type="AlphaFoldDB" id="A0A4R8M8G9"/>
<dbReference type="SUPFAM" id="SSF56281">
    <property type="entry name" value="Metallo-hydrolase/oxidoreductase"/>
    <property type="match status" value="1"/>
</dbReference>